<dbReference type="HAMAP" id="MF_00183">
    <property type="entry name" value="DXP_reductoisom"/>
    <property type="match status" value="1"/>
</dbReference>
<dbReference type="AlphaFoldDB" id="A0AAW6HPA1"/>
<evidence type="ECO:0000313" key="16">
    <source>
        <dbReference type="Proteomes" id="UP001220940"/>
    </source>
</evidence>
<feature type="binding site" evidence="9">
    <location>
        <position position="9"/>
    </location>
    <ligand>
        <name>NADPH</name>
        <dbReference type="ChEBI" id="CHEBI:57783"/>
    </ligand>
</feature>
<dbReference type="Proteomes" id="UP001220940">
    <property type="component" value="Unassembled WGS sequence"/>
</dbReference>
<dbReference type="Pfam" id="PF02670">
    <property type="entry name" value="DXP_reductoisom"/>
    <property type="match status" value="1"/>
</dbReference>
<evidence type="ECO:0000256" key="6">
    <source>
        <dbReference type="ARBA" id="ARBA00023211"/>
    </source>
</evidence>
<keyword evidence="4 9" id="KW-0521">NADP</keyword>
<evidence type="ECO:0000256" key="1">
    <source>
        <dbReference type="ARBA" id="ARBA00005094"/>
    </source>
</evidence>
<feature type="domain" description="DXP reductoisomerase C-terminal" evidence="12">
    <location>
        <begin position="242"/>
        <end position="349"/>
    </location>
</feature>
<sequence>MKVLVLGATGSIGKQAIDVICRLNYELVGFSYYKNHSEAKNIINQLNPGYVLCHSDNKHNKNIKSDLIELIDKSKPKVVINAINGSAGIEASLITLSKKKDLLLANKESLIIAGKQLNLIKKNAKTNIFPIDSEHTSLYDLIKNTNKKQIKELIITASGSRYFNLPKSELKKITYQDAINHPNWNMGEEISINSATFINKVYEIVEAYHLFQIAKITPVVEKTSTIHAGVIYQDNSIHLHASTNDMRWSIQSALTQFNNKNNIVRELDIYQKQIKFEKIDFEQYPVFKIAYDILKNPSTTRGAVLVCINEFALNLFRNNKINFLQISELIIDFYWNYKHKKIDDIWQINDLIFKIKEEISTKYSHLSK</sequence>
<keyword evidence="3 9" id="KW-0479">Metal-binding</keyword>
<comment type="caution">
    <text evidence="14">The sequence shown here is derived from an EMBL/GenBank/DDBJ whole genome shotgun (WGS) entry which is preliminary data.</text>
</comment>
<proteinExistence type="inferred from homology"/>
<keyword evidence="16" id="KW-1185">Reference proteome</keyword>
<feature type="binding site" evidence="9">
    <location>
        <position position="158"/>
    </location>
    <ligand>
        <name>1-deoxy-D-xylulose 5-phosphate</name>
        <dbReference type="ChEBI" id="CHEBI:57792"/>
    </ligand>
</feature>
<evidence type="ECO:0000259" key="12">
    <source>
        <dbReference type="Pfam" id="PF13288"/>
    </source>
</evidence>
<feature type="binding site" evidence="9">
    <location>
        <position position="108"/>
    </location>
    <ligand>
        <name>NADPH</name>
        <dbReference type="ChEBI" id="CHEBI:57783"/>
    </ligand>
</feature>
<dbReference type="SUPFAM" id="SSF51735">
    <property type="entry name" value="NAD(P)-binding Rossmann-fold domains"/>
    <property type="match status" value="1"/>
</dbReference>
<feature type="binding site" evidence="9">
    <location>
        <position position="35"/>
    </location>
    <ligand>
        <name>NADPH</name>
        <dbReference type="ChEBI" id="CHEBI:57783"/>
    </ligand>
</feature>
<dbReference type="GO" id="GO:0051484">
    <property type="term" value="P:isopentenyl diphosphate biosynthetic process, methylerythritol 4-phosphate pathway involved in terpenoid biosynthetic process"/>
    <property type="evidence" value="ECO:0007669"/>
    <property type="project" value="TreeGrafter"/>
</dbReference>
<protein>
    <recommendedName>
        <fullName evidence="9">1-deoxy-D-xylulose 5-phosphate reductoisomerase</fullName>
        <shortName evidence="9">DXP reductoisomerase</shortName>
        <ecNumber evidence="9">1.1.1.267</ecNumber>
    </recommendedName>
    <alternativeName>
        <fullName evidence="9">1-deoxyxylulose-5-phosphate reductoisomerase</fullName>
    </alternativeName>
    <alternativeName>
        <fullName evidence="9">2-C-methyl-D-erythritol 4-phosphate synthase</fullName>
    </alternativeName>
</protein>
<dbReference type="PIRSF" id="PIRSF006205">
    <property type="entry name" value="Dxp_reductismrs"/>
    <property type="match status" value="1"/>
</dbReference>
<keyword evidence="6 9" id="KW-0464">Manganese</keyword>
<evidence type="ECO:0000256" key="9">
    <source>
        <dbReference type="HAMAP-Rule" id="MF_00183"/>
    </source>
</evidence>
<feature type="binding site" evidence="9">
    <location>
        <position position="203"/>
    </location>
    <ligand>
        <name>Mn(2+)</name>
        <dbReference type="ChEBI" id="CHEBI:29035"/>
    </ligand>
</feature>
<dbReference type="Gene3D" id="3.40.50.720">
    <property type="entry name" value="NAD(P)-binding Rossmann-like Domain"/>
    <property type="match status" value="1"/>
</dbReference>
<evidence type="ECO:0000313" key="13">
    <source>
        <dbReference type="EMBL" id="MDC4181736.1"/>
    </source>
</evidence>
<dbReference type="EC" id="1.1.1.267" evidence="9"/>
<evidence type="ECO:0000256" key="2">
    <source>
        <dbReference type="ARBA" id="ARBA00006825"/>
    </source>
</evidence>
<dbReference type="GO" id="GO:0070402">
    <property type="term" value="F:NADPH binding"/>
    <property type="evidence" value="ECO:0007669"/>
    <property type="project" value="InterPro"/>
</dbReference>
<gene>
    <name evidence="9" type="primary">dxr</name>
    <name evidence="13" type="ORF">LNO68_00855</name>
    <name evidence="14" type="ORF">LNO71_03385</name>
</gene>
<evidence type="ECO:0000313" key="15">
    <source>
        <dbReference type="Proteomes" id="UP001216384"/>
    </source>
</evidence>
<feature type="domain" description="1-deoxy-D-xylulose 5-phosphate reductoisomerase C-terminal" evidence="11">
    <location>
        <begin position="128"/>
        <end position="211"/>
    </location>
</feature>
<dbReference type="InterPro" id="IPR013644">
    <property type="entry name" value="DXP_reductoisomerase_C"/>
</dbReference>
<evidence type="ECO:0000259" key="10">
    <source>
        <dbReference type="Pfam" id="PF02670"/>
    </source>
</evidence>
<organism evidence="14 15">
    <name type="scientific">Mycoplasma bradburyae</name>
    <dbReference type="NCBI Taxonomy" id="2963128"/>
    <lineage>
        <taxon>Bacteria</taxon>
        <taxon>Bacillati</taxon>
        <taxon>Mycoplasmatota</taxon>
        <taxon>Mollicutes</taxon>
        <taxon>Mycoplasmataceae</taxon>
        <taxon>Mycoplasma</taxon>
    </lineage>
</organism>
<evidence type="ECO:0000256" key="7">
    <source>
        <dbReference type="ARBA" id="ARBA00023229"/>
    </source>
</evidence>
<evidence type="ECO:0000259" key="11">
    <source>
        <dbReference type="Pfam" id="PF08436"/>
    </source>
</evidence>
<feature type="binding site" evidence="9">
    <location>
        <position position="134"/>
    </location>
    <ligand>
        <name>1-deoxy-D-xylulose 5-phosphate</name>
        <dbReference type="ChEBI" id="CHEBI:57792"/>
    </ligand>
</feature>
<feature type="binding site" evidence="9">
    <location>
        <position position="203"/>
    </location>
    <ligand>
        <name>1-deoxy-D-xylulose 5-phosphate</name>
        <dbReference type="ChEBI" id="CHEBI:57792"/>
    </ligand>
</feature>
<dbReference type="RefSeq" id="WP_255034752.1">
    <property type="nucleotide sequence ID" value="NZ_CP101414.1"/>
</dbReference>
<keyword evidence="9" id="KW-0460">Magnesium</keyword>
<feature type="binding site" evidence="9">
    <location>
        <position position="181"/>
    </location>
    <ligand>
        <name>1-deoxy-D-xylulose 5-phosphate</name>
        <dbReference type="ChEBI" id="CHEBI:57792"/>
    </ligand>
</feature>
<dbReference type="InterPro" id="IPR026877">
    <property type="entry name" value="DXPR_C"/>
</dbReference>
<keyword evidence="7 9" id="KW-0414">Isoprene biosynthesis</keyword>
<feature type="binding site" evidence="9">
    <location>
        <position position="106"/>
    </location>
    <ligand>
        <name>NADPH</name>
        <dbReference type="ChEBI" id="CHEBI:57783"/>
    </ligand>
</feature>
<dbReference type="InterPro" id="IPR013512">
    <property type="entry name" value="DXP_reductoisomerase_N"/>
</dbReference>
<feature type="binding site" evidence="9">
    <location>
        <position position="11"/>
    </location>
    <ligand>
        <name>NADPH</name>
        <dbReference type="ChEBI" id="CHEBI:57783"/>
    </ligand>
</feature>
<dbReference type="Gene3D" id="1.10.1740.10">
    <property type="match status" value="1"/>
</dbReference>
<feature type="binding site" evidence="9">
    <location>
        <position position="187"/>
    </location>
    <ligand>
        <name>NADPH</name>
        <dbReference type="ChEBI" id="CHEBI:57783"/>
    </ligand>
</feature>
<evidence type="ECO:0000256" key="3">
    <source>
        <dbReference type="ARBA" id="ARBA00022723"/>
    </source>
</evidence>
<comment type="cofactor">
    <cofactor evidence="9">
        <name>Mg(2+)</name>
        <dbReference type="ChEBI" id="CHEBI:18420"/>
    </cofactor>
    <cofactor evidence="9">
        <name>Mn(2+)</name>
        <dbReference type="ChEBI" id="CHEBI:29035"/>
    </cofactor>
</comment>
<feature type="binding site" evidence="9">
    <location>
        <position position="107"/>
    </location>
    <ligand>
        <name>1-deoxy-D-xylulose 5-phosphate</name>
        <dbReference type="ChEBI" id="CHEBI:57792"/>
    </ligand>
</feature>
<evidence type="ECO:0000313" key="14">
    <source>
        <dbReference type="EMBL" id="MDC4183662.1"/>
    </source>
</evidence>
<feature type="binding site" evidence="9">
    <location>
        <position position="134"/>
    </location>
    <ligand>
        <name>Mn(2+)</name>
        <dbReference type="ChEBI" id="CHEBI:29035"/>
    </ligand>
</feature>
<dbReference type="InterPro" id="IPR003821">
    <property type="entry name" value="DXP_reductoisomerase"/>
</dbReference>
<dbReference type="PANTHER" id="PTHR30525:SF0">
    <property type="entry name" value="1-DEOXY-D-XYLULOSE 5-PHOSPHATE REDUCTOISOMERASE, CHLOROPLASTIC"/>
    <property type="match status" value="1"/>
</dbReference>
<dbReference type="PANTHER" id="PTHR30525">
    <property type="entry name" value="1-DEOXY-D-XYLULOSE 5-PHOSPHATE REDUCTOISOMERASE"/>
    <property type="match status" value="1"/>
</dbReference>
<feature type="binding site" evidence="9">
    <location>
        <position position="133"/>
    </location>
    <ligand>
        <name>1-deoxy-D-xylulose 5-phosphate</name>
        <dbReference type="ChEBI" id="CHEBI:57792"/>
    </ligand>
</feature>
<keyword evidence="5 9" id="KW-0560">Oxidoreductase</keyword>
<comment type="function">
    <text evidence="9">Catalyzes the NADPH-dependent rearrangement and reduction of 1-deoxy-D-xylulose-5-phosphate (DXP) to 2-C-methyl-D-erythritol 4-phosphate (MEP).</text>
</comment>
<feature type="binding site" evidence="9">
    <location>
        <position position="199"/>
    </location>
    <ligand>
        <name>1-deoxy-D-xylulose 5-phosphate</name>
        <dbReference type="ChEBI" id="CHEBI:57792"/>
    </ligand>
</feature>
<dbReference type="Proteomes" id="UP001216384">
    <property type="component" value="Unassembled WGS sequence"/>
</dbReference>
<evidence type="ECO:0000256" key="4">
    <source>
        <dbReference type="ARBA" id="ARBA00022857"/>
    </source>
</evidence>
<comment type="catalytic activity">
    <reaction evidence="8">
        <text>2-C-methyl-D-erythritol 4-phosphate + NADP(+) = 1-deoxy-D-xylulose 5-phosphate + NADPH + H(+)</text>
        <dbReference type="Rhea" id="RHEA:13717"/>
        <dbReference type="ChEBI" id="CHEBI:15378"/>
        <dbReference type="ChEBI" id="CHEBI:57783"/>
        <dbReference type="ChEBI" id="CHEBI:57792"/>
        <dbReference type="ChEBI" id="CHEBI:58262"/>
        <dbReference type="ChEBI" id="CHEBI:58349"/>
        <dbReference type="EC" id="1.1.1.267"/>
    </reaction>
    <physiologicalReaction direction="right-to-left" evidence="8">
        <dbReference type="Rhea" id="RHEA:13719"/>
    </physiologicalReaction>
</comment>
<evidence type="ECO:0000256" key="8">
    <source>
        <dbReference type="ARBA" id="ARBA00048543"/>
    </source>
</evidence>
<feature type="binding site" evidence="9">
    <location>
        <position position="12"/>
    </location>
    <ligand>
        <name>NADPH</name>
        <dbReference type="ChEBI" id="CHEBI:57783"/>
    </ligand>
</feature>
<dbReference type="Pfam" id="PF08436">
    <property type="entry name" value="DXP_redisom_C"/>
    <property type="match status" value="1"/>
</dbReference>
<comment type="pathway">
    <text evidence="1 9">Isoprenoid biosynthesis; isopentenyl diphosphate biosynthesis via DXP pathway; isopentenyl diphosphate from 1-deoxy-D-xylulose 5-phosphate: step 1/6.</text>
</comment>
<evidence type="ECO:0000256" key="5">
    <source>
        <dbReference type="ARBA" id="ARBA00023002"/>
    </source>
</evidence>
<dbReference type="SUPFAM" id="SSF55347">
    <property type="entry name" value="Glyceraldehyde-3-phosphate dehydrogenase-like, C-terminal domain"/>
    <property type="match status" value="1"/>
</dbReference>
<feature type="binding site" evidence="9">
    <location>
        <position position="194"/>
    </location>
    <ligand>
        <name>1-deoxy-D-xylulose 5-phosphate</name>
        <dbReference type="ChEBI" id="CHEBI:57792"/>
    </ligand>
</feature>
<dbReference type="GO" id="GO:0030604">
    <property type="term" value="F:1-deoxy-D-xylulose-5-phosphate reductoisomerase activity"/>
    <property type="evidence" value="ECO:0007669"/>
    <property type="project" value="UniProtKB-UniRule"/>
</dbReference>
<reference evidence="14 16" key="1">
    <citation type="submission" date="2021-11" db="EMBL/GenBank/DDBJ databases">
        <title>Description of Mycoplasma bradburyaesp. nov.from sea birds: a tribute to a great mycoplasmologist.</title>
        <authorList>
            <person name="Ramirez A.S."/>
            <person name="Poveda C."/>
            <person name="Suarez-Perez A."/>
            <person name="Rosales R.S."/>
            <person name="Dijkman R."/>
            <person name="Feberwee A."/>
            <person name="Spergser J."/>
            <person name="Szostak M.P."/>
            <person name="Ressel L."/>
            <person name="Calabuig P."/>
            <person name="Catania S."/>
            <person name="Gobbo F."/>
            <person name="Timofte D."/>
            <person name="Poveda J.B."/>
        </authorList>
    </citation>
    <scope>NUCLEOTIDE SEQUENCE</scope>
    <source>
        <strain evidence="13 16">T158</strain>
        <strain evidence="14">T264</strain>
    </source>
</reference>
<dbReference type="GO" id="GO:0030145">
    <property type="term" value="F:manganese ion binding"/>
    <property type="evidence" value="ECO:0007669"/>
    <property type="project" value="TreeGrafter"/>
</dbReference>
<feature type="binding site" evidence="9">
    <location>
        <position position="10"/>
    </location>
    <ligand>
        <name>NADPH</name>
        <dbReference type="ChEBI" id="CHEBI:57783"/>
    </ligand>
</feature>
<dbReference type="EMBL" id="JAJHZM010000002">
    <property type="protein sequence ID" value="MDC4181736.1"/>
    <property type="molecule type" value="Genomic_DNA"/>
</dbReference>
<feature type="binding site" evidence="9">
    <location>
        <position position="34"/>
    </location>
    <ligand>
        <name>NADPH</name>
        <dbReference type="ChEBI" id="CHEBI:57783"/>
    </ligand>
</feature>
<dbReference type="InterPro" id="IPR036291">
    <property type="entry name" value="NAD(P)-bd_dom_sf"/>
</dbReference>
<accession>A0AAW6HPA1</accession>
<feature type="binding site" evidence="9">
    <location>
        <position position="200"/>
    </location>
    <ligand>
        <name>1-deoxy-D-xylulose 5-phosphate</name>
        <dbReference type="ChEBI" id="CHEBI:57792"/>
    </ligand>
</feature>
<dbReference type="SUPFAM" id="SSF69055">
    <property type="entry name" value="1-deoxy-D-xylulose-5-phosphate reductoisomerase, C-terminal domain"/>
    <property type="match status" value="1"/>
</dbReference>
<dbReference type="EMBL" id="JAJHZP010000015">
    <property type="protein sequence ID" value="MDC4183662.1"/>
    <property type="molecule type" value="Genomic_DNA"/>
</dbReference>
<name>A0AAW6HPA1_9MOLU</name>
<comment type="caution">
    <text evidence="9">Lacks conserved residue(s) required for the propagation of feature annotation.</text>
</comment>
<dbReference type="Pfam" id="PF13288">
    <property type="entry name" value="DXPR_C"/>
    <property type="match status" value="1"/>
</dbReference>
<dbReference type="InterPro" id="IPR036169">
    <property type="entry name" value="DXPR_C_sf"/>
</dbReference>
<comment type="similarity">
    <text evidence="2 9">Belongs to the DXR family.</text>
</comment>
<feature type="binding site" evidence="9">
    <location>
        <position position="132"/>
    </location>
    <ligand>
        <name>Mn(2+)</name>
        <dbReference type="ChEBI" id="CHEBI:29035"/>
    </ligand>
</feature>
<feature type="domain" description="1-deoxy-D-xylulose 5-phosphate reductoisomerase N-terminal" evidence="10">
    <location>
        <begin position="3"/>
        <end position="114"/>
    </location>
</feature>